<feature type="compositionally biased region" description="Basic residues" evidence="1">
    <location>
        <begin position="93"/>
        <end position="107"/>
    </location>
</feature>
<accession>A0A8B6FBS1</accession>
<organism evidence="2 3">
    <name type="scientific">Mytilus galloprovincialis</name>
    <name type="common">Mediterranean mussel</name>
    <dbReference type="NCBI Taxonomy" id="29158"/>
    <lineage>
        <taxon>Eukaryota</taxon>
        <taxon>Metazoa</taxon>
        <taxon>Spiralia</taxon>
        <taxon>Lophotrochozoa</taxon>
        <taxon>Mollusca</taxon>
        <taxon>Bivalvia</taxon>
        <taxon>Autobranchia</taxon>
        <taxon>Pteriomorphia</taxon>
        <taxon>Mytilida</taxon>
        <taxon>Mytiloidea</taxon>
        <taxon>Mytilidae</taxon>
        <taxon>Mytilinae</taxon>
        <taxon>Mytilus</taxon>
    </lineage>
</organism>
<comment type="caution">
    <text evidence="2">The sequence shown here is derived from an EMBL/GenBank/DDBJ whole genome shotgun (WGS) entry which is preliminary data.</text>
</comment>
<feature type="region of interest" description="Disordered" evidence="1">
    <location>
        <begin position="1"/>
        <end position="114"/>
    </location>
</feature>
<dbReference type="Proteomes" id="UP000596742">
    <property type="component" value="Unassembled WGS sequence"/>
</dbReference>
<evidence type="ECO:0000313" key="2">
    <source>
        <dbReference type="EMBL" id="VDI46494.1"/>
    </source>
</evidence>
<feature type="compositionally biased region" description="Basic and acidic residues" evidence="1">
    <location>
        <begin position="1"/>
        <end position="80"/>
    </location>
</feature>
<dbReference type="OrthoDB" id="10458137at2759"/>
<keyword evidence="3" id="KW-1185">Reference proteome</keyword>
<dbReference type="AlphaFoldDB" id="A0A8B6FBS1"/>
<protein>
    <submittedName>
        <fullName evidence="2">Uncharacterized protein</fullName>
    </submittedName>
</protein>
<name>A0A8B6FBS1_MYTGA</name>
<proteinExistence type="predicted"/>
<dbReference type="EMBL" id="UYJE01006499">
    <property type="protein sequence ID" value="VDI46494.1"/>
    <property type="molecule type" value="Genomic_DNA"/>
</dbReference>
<reference evidence="2" key="1">
    <citation type="submission" date="2018-11" db="EMBL/GenBank/DDBJ databases">
        <authorList>
            <person name="Alioto T."/>
            <person name="Alioto T."/>
        </authorList>
    </citation>
    <scope>NUCLEOTIDE SEQUENCE</scope>
</reference>
<sequence>MRSEDWGGRAKETDKQNQEDELRLNAEQKKREEEQKAQEAHKQEKETRLKDEEQRRPEEQRRQDNQKQKKADIKTEDMNKNAEVQRNQDERKTGRRKHNFRKKRNSKVKSYTTSYRADKLIRGGGMQLFRAGRREQEKEDIVTLITIQAEVKRPSKNWKSMSPEFFLIF</sequence>
<evidence type="ECO:0000256" key="1">
    <source>
        <dbReference type="SAM" id="MobiDB-lite"/>
    </source>
</evidence>
<gene>
    <name evidence="2" type="ORF">MGAL_10B008020</name>
</gene>
<evidence type="ECO:0000313" key="3">
    <source>
        <dbReference type="Proteomes" id="UP000596742"/>
    </source>
</evidence>